<reference evidence="1 2" key="1">
    <citation type="submission" date="2019-01" db="EMBL/GenBank/DDBJ databases">
        <title>Sinorhodobacter populi sp. nov. isolated from the symptomatic bark tissue of Populus euramericana canker.</title>
        <authorList>
            <person name="Xu G."/>
        </authorList>
    </citation>
    <scope>NUCLEOTIDE SEQUENCE [LARGE SCALE GENOMIC DNA]</scope>
    <source>
        <strain evidence="1 2">07D10-4-3</strain>
    </source>
</reference>
<dbReference type="Proteomes" id="UP000284451">
    <property type="component" value="Unassembled WGS sequence"/>
</dbReference>
<reference evidence="1 2" key="2">
    <citation type="submission" date="2019-01" db="EMBL/GenBank/DDBJ databases">
        <authorList>
            <person name="Li Y."/>
        </authorList>
    </citation>
    <scope>NUCLEOTIDE SEQUENCE [LARGE SCALE GENOMIC DNA]</scope>
    <source>
        <strain evidence="1 2">07D10-4-3</strain>
    </source>
</reference>
<dbReference type="RefSeq" id="WP_128234074.1">
    <property type="nucleotide sequence ID" value="NZ_SAUY01000054.1"/>
</dbReference>
<sequence>MAGLFIRDEAVNDLAVEVMKITGASSKTEAIGTALQCCNTFREKASSAVQAS</sequence>
<evidence type="ECO:0008006" key="3">
    <source>
        <dbReference type="Google" id="ProtNLM"/>
    </source>
</evidence>
<proteinExistence type="predicted"/>
<evidence type="ECO:0000313" key="1">
    <source>
        <dbReference type="EMBL" id="RWR26064.1"/>
    </source>
</evidence>
<protein>
    <recommendedName>
        <fullName evidence="3">Type II toxin-antitoxin system VapB family antitoxin</fullName>
    </recommendedName>
</protein>
<organism evidence="1 2">
    <name type="scientific">Paenirhodobacter populi</name>
    <dbReference type="NCBI Taxonomy" id="2306993"/>
    <lineage>
        <taxon>Bacteria</taxon>
        <taxon>Pseudomonadati</taxon>
        <taxon>Pseudomonadota</taxon>
        <taxon>Alphaproteobacteria</taxon>
        <taxon>Rhodobacterales</taxon>
        <taxon>Rhodobacter group</taxon>
        <taxon>Paenirhodobacter</taxon>
    </lineage>
</organism>
<name>A0A443K006_9RHOB</name>
<evidence type="ECO:0000313" key="2">
    <source>
        <dbReference type="Proteomes" id="UP000284451"/>
    </source>
</evidence>
<dbReference type="AlphaFoldDB" id="A0A443K006"/>
<gene>
    <name evidence="1" type="ORF">D2T29_21340</name>
</gene>
<comment type="caution">
    <text evidence="1">The sequence shown here is derived from an EMBL/GenBank/DDBJ whole genome shotgun (WGS) entry which is preliminary data.</text>
</comment>
<dbReference type="EMBL" id="SAUY01000054">
    <property type="protein sequence ID" value="RWR26064.1"/>
    <property type="molecule type" value="Genomic_DNA"/>
</dbReference>
<accession>A0A443K006</accession>